<organism evidence="1 2">
    <name type="scientific">Tanacetum coccineum</name>
    <dbReference type="NCBI Taxonomy" id="301880"/>
    <lineage>
        <taxon>Eukaryota</taxon>
        <taxon>Viridiplantae</taxon>
        <taxon>Streptophyta</taxon>
        <taxon>Embryophyta</taxon>
        <taxon>Tracheophyta</taxon>
        <taxon>Spermatophyta</taxon>
        <taxon>Magnoliopsida</taxon>
        <taxon>eudicotyledons</taxon>
        <taxon>Gunneridae</taxon>
        <taxon>Pentapetalae</taxon>
        <taxon>asterids</taxon>
        <taxon>campanulids</taxon>
        <taxon>Asterales</taxon>
        <taxon>Asteraceae</taxon>
        <taxon>Asteroideae</taxon>
        <taxon>Anthemideae</taxon>
        <taxon>Anthemidinae</taxon>
        <taxon>Tanacetum</taxon>
    </lineage>
</organism>
<reference evidence="1" key="2">
    <citation type="submission" date="2022-01" db="EMBL/GenBank/DDBJ databases">
        <authorList>
            <person name="Yamashiro T."/>
            <person name="Shiraishi A."/>
            <person name="Satake H."/>
            <person name="Nakayama K."/>
        </authorList>
    </citation>
    <scope>NUCLEOTIDE SEQUENCE</scope>
</reference>
<evidence type="ECO:0000313" key="2">
    <source>
        <dbReference type="Proteomes" id="UP001151760"/>
    </source>
</evidence>
<evidence type="ECO:0000313" key="1">
    <source>
        <dbReference type="EMBL" id="GJT61350.1"/>
    </source>
</evidence>
<dbReference type="Proteomes" id="UP001151760">
    <property type="component" value="Unassembled WGS sequence"/>
</dbReference>
<comment type="caution">
    <text evidence="1">The sequence shown here is derived from an EMBL/GenBank/DDBJ whole genome shotgun (WGS) entry which is preliminary data.</text>
</comment>
<reference evidence="1" key="1">
    <citation type="journal article" date="2022" name="Int. J. Mol. Sci.">
        <title>Draft Genome of Tanacetum Coccineum: Genomic Comparison of Closely Related Tanacetum-Family Plants.</title>
        <authorList>
            <person name="Yamashiro T."/>
            <person name="Shiraishi A."/>
            <person name="Nakayama K."/>
            <person name="Satake H."/>
        </authorList>
    </citation>
    <scope>NUCLEOTIDE SEQUENCE</scope>
</reference>
<sequence>MDGWLYKPELSIDCYRKLSRIVFSSEWRRYLKFKARERKKDPWITVHVSKTDEKKSLIDNPIVPRFQKNFQMICWGFFITSLREGLRNFRMRSNPSRITSCYRILHTVTPPNGGTKQVDYKRTVTHFPRIDDLFDQYNSKVLVASPRLRSSFPEIRSDAESEKKNIPE</sequence>
<proteinExistence type="predicted"/>
<name>A0ABQ5FEH7_9ASTR</name>
<keyword evidence="2" id="KW-1185">Reference proteome</keyword>
<accession>A0ABQ5FEH7</accession>
<gene>
    <name evidence="1" type="ORF">Tco_1004883</name>
</gene>
<dbReference type="EMBL" id="BQNB010017280">
    <property type="protein sequence ID" value="GJT61350.1"/>
    <property type="molecule type" value="Genomic_DNA"/>
</dbReference>
<protein>
    <submittedName>
        <fullName evidence="1">Uncharacterized protein</fullName>
    </submittedName>
</protein>